<dbReference type="EMBL" id="BAABIA010000001">
    <property type="protein sequence ID" value="GAA5134488.1"/>
    <property type="molecule type" value="Genomic_DNA"/>
</dbReference>
<keyword evidence="3" id="KW-1185">Reference proteome</keyword>
<comment type="caution">
    <text evidence="2">The sequence shown here is derived from an EMBL/GenBank/DDBJ whole genome shotgun (WGS) entry which is preliminary data.</text>
</comment>
<evidence type="ECO:0000256" key="1">
    <source>
        <dbReference type="SAM" id="Phobius"/>
    </source>
</evidence>
<evidence type="ECO:0000313" key="2">
    <source>
        <dbReference type="EMBL" id="GAA5134488.1"/>
    </source>
</evidence>
<accession>A0ABP9NV25</accession>
<keyword evidence="1" id="KW-0812">Transmembrane</keyword>
<reference evidence="3" key="1">
    <citation type="journal article" date="2019" name="Int. J. Syst. Evol. Microbiol.">
        <title>The Global Catalogue of Microorganisms (GCM) 10K type strain sequencing project: providing services to taxonomists for standard genome sequencing and annotation.</title>
        <authorList>
            <consortium name="The Broad Institute Genomics Platform"/>
            <consortium name="The Broad Institute Genome Sequencing Center for Infectious Disease"/>
            <person name="Wu L."/>
            <person name="Ma J."/>
        </authorList>
    </citation>
    <scope>NUCLEOTIDE SEQUENCE [LARGE SCALE GENOMIC DNA]</scope>
    <source>
        <strain evidence="3">JCM 18053</strain>
    </source>
</reference>
<proteinExistence type="predicted"/>
<organism evidence="2 3">
    <name type="scientific">Prosthecobacter algae</name>
    <dbReference type="NCBI Taxonomy" id="1144682"/>
    <lineage>
        <taxon>Bacteria</taxon>
        <taxon>Pseudomonadati</taxon>
        <taxon>Verrucomicrobiota</taxon>
        <taxon>Verrucomicrobiia</taxon>
        <taxon>Verrucomicrobiales</taxon>
        <taxon>Verrucomicrobiaceae</taxon>
        <taxon>Prosthecobacter</taxon>
    </lineage>
</organism>
<feature type="transmembrane region" description="Helical" evidence="1">
    <location>
        <begin position="40"/>
        <end position="64"/>
    </location>
</feature>
<evidence type="ECO:0000313" key="3">
    <source>
        <dbReference type="Proteomes" id="UP001499852"/>
    </source>
</evidence>
<dbReference type="Proteomes" id="UP001499852">
    <property type="component" value="Unassembled WGS sequence"/>
</dbReference>
<keyword evidence="1" id="KW-0472">Membrane</keyword>
<keyword evidence="1" id="KW-1133">Transmembrane helix</keyword>
<evidence type="ECO:0008006" key="4">
    <source>
        <dbReference type="Google" id="ProtNLM"/>
    </source>
</evidence>
<name>A0ABP9NV25_9BACT</name>
<protein>
    <recommendedName>
        <fullName evidence="4">PEP-CTERM protein-sorting domain-containing protein</fullName>
    </recommendedName>
</protein>
<gene>
    <name evidence="2" type="ORF">GCM10023213_06290</name>
</gene>
<sequence length="75" mass="8252">MGENNRTSKNHLGNEGNLDLPDVSASVLLWNVGPMANGGVLPITLVLEPSRLLFLMLGLAILCLKRPRRQHRPLI</sequence>